<dbReference type="InterPro" id="IPR001789">
    <property type="entry name" value="Sig_transdc_resp-reg_receiver"/>
</dbReference>
<keyword evidence="12" id="KW-1185">Reference proteome</keyword>
<dbReference type="Gene3D" id="3.40.50.2300">
    <property type="match status" value="1"/>
</dbReference>
<dbReference type="SUPFAM" id="SSF52172">
    <property type="entry name" value="CheY-like"/>
    <property type="match status" value="1"/>
</dbReference>
<dbReference type="InterPro" id="IPR036388">
    <property type="entry name" value="WH-like_DNA-bd_sf"/>
</dbReference>
<keyword evidence="6" id="KW-0804">Transcription</keyword>
<dbReference type="InterPro" id="IPR016032">
    <property type="entry name" value="Sig_transdc_resp-reg_C-effctor"/>
</dbReference>
<keyword evidence="5 8" id="KW-0238">DNA-binding</keyword>
<dbReference type="Pfam" id="PF00486">
    <property type="entry name" value="Trans_reg_C"/>
    <property type="match status" value="1"/>
</dbReference>
<dbReference type="CDD" id="cd00383">
    <property type="entry name" value="trans_reg_C"/>
    <property type="match status" value="1"/>
</dbReference>
<evidence type="ECO:0000256" key="6">
    <source>
        <dbReference type="ARBA" id="ARBA00023163"/>
    </source>
</evidence>
<gene>
    <name evidence="11" type="ORF">GCM10010918_42640</name>
</gene>
<dbReference type="InterPro" id="IPR001867">
    <property type="entry name" value="OmpR/PhoB-type_DNA-bd"/>
</dbReference>
<evidence type="ECO:0000256" key="8">
    <source>
        <dbReference type="PROSITE-ProRule" id="PRU01091"/>
    </source>
</evidence>
<keyword evidence="3" id="KW-0902">Two-component regulatory system</keyword>
<feature type="domain" description="OmpR/PhoB-type" evidence="10">
    <location>
        <begin position="136"/>
        <end position="235"/>
    </location>
</feature>
<evidence type="ECO:0000259" key="9">
    <source>
        <dbReference type="PROSITE" id="PS50110"/>
    </source>
</evidence>
<dbReference type="SMART" id="SM00448">
    <property type="entry name" value="REC"/>
    <property type="match status" value="1"/>
</dbReference>
<dbReference type="GO" id="GO:0000976">
    <property type="term" value="F:transcription cis-regulatory region binding"/>
    <property type="evidence" value="ECO:0007669"/>
    <property type="project" value="TreeGrafter"/>
</dbReference>
<dbReference type="InterPro" id="IPR011006">
    <property type="entry name" value="CheY-like_superfamily"/>
</dbReference>
<evidence type="ECO:0000313" key="11">
    <source>
        <dbReference type="EMBL" id="GGG80923.1"/>
    </source>
</evidence>
<dbReference type="GO" id="GO:0000156">
    <property type="term" value="F:phosphorelay response regulator activity"/>
    <property type="evidence" value="ECO:0007669"/>
    <property type="project" value="TreeGrafter"/>
</dbReference>
<dbReference type="Pfam" id="PF00072">
    <property type="entry name" value="Response_reg"/>
    <property type="match status" value="1"/>
</dbReference>
<dbReference type="PROSITE" id="PS50110">
    <property type="entry name" value="RESPONSE_REGULATORY"/>
    <property type="match status" value="1"/>
</dbReference>
<evidence type="ECO:0000256" key="1">
    <source>
        <dbReference type="ARBA" id="ARBA00004496"/>
    </source>
</evidence>
<evidence type="ECO:0000259" key="10">
    <source>
        <dbReference type="PROSITE" id="PS51755"/>
    </source>
</evidence>
<feature type="domain" description="Response regulatory" evidence="9">
    <location>
        <begin position="6"/>
        <end position="118"/>
    </location>
</feature>
<evidence type="ECO:0000313" key="12">
    <source>
        <dbReference type="Proteomes" id="UP000600247"/>
    </source>
</evidence>
<dbReference type="Gene3D" id="6.10.250.690">
    <property type="match status" value="1"/>
</dbReference>
<dbReference type="CDD" id="cd17574">
    <property type="entry name" value="REC_OmpR"/>
    <property type="match status" value="1"/>
</dbReference>
<comment type="subcellular location">
    <subcellularLocation>
        <location evidence="1">Cytoplasm</location>
    </subcellularLocation>
</comment>
<dbReference type="Gene3D" id="1.10.10.10">
    <property type="entry name" value="Winged helix-like DNA-binding domain superfamily/Winged helix DNA-binding domain"/>
    <property type="match status" value="1"/>
</dbReference>
<evidence type="ECO:0000256" key="5">
    <source>
        <dbReference type="ARBA" id="ARBA00023125"/>
    </source>
</evidence>
<evidence type="ECO:0000256" key="7">
    <source>
        <dbReference type="PROSITE-ProRule" id="PRU00169"/>
    </source>
</evidence>
<dbReference type="GO" id="GO:0005829">
    <property type="term" value="C:cytosol"/>
    <property type="evidence" value="ECO:0007669"/>
    <property type="project" value="TreeGrafter"/>
</dbReference>
<proteinExistence type="predicted"/>
<dbReference type="PANTHER" id="PTHR48111">
    <property type="entry name" value="REGULATOR OF RPOS"/>
    <property type="match status" value="1"/>
</dbReference>
<dbReference type="GO" id="GO:0006355">
    <property type="term" value="P:regulation of DNA-templated transcription"/>
    <property type="evidence" value="ECO:0007669"/>
    <property type="project" value="InterPro"/>
</dbReference>
<evidence type="ECO:0000256" key="3">
    <source>
        <dbReference type="ARBA" id="ARBA00023012"/>
    </source>
</evidence>
<keyword evidence="2 7" id="KW-0597">Phosphoprotein</keyword>
<protein>
    <submittedName>
        <fullName evidence="11">DNA-binding response regulator</fullName>
    </submittedName>
</protein>
<dbReference type="AlphaFoldDB" id="A0A917HJB8"/>
<dbReference type="PANTHER" id="PTHR48111:SF2">
    <property type="entry name" value="RESPONSE REGULATOR SAER"/>
    <property type="match status" value="1"/>
</dbReference>
<organism evidence="11 12">
    <name type="scientific">Paenibacillus radicis</name>
    <name type="common">ex Gao et al. 2016</name>
    <dbReference type="NCBI Taxonomy" id="1737354"/>
    <lineage>
        <taxon>Bacteria</taxon>
        <taxon>Bacillati</taxon>
        <taxon>Bacillota</taxon>
        <taxon>Bacilli</taxon>
        <taxon>Bacillales</taxon>
        <taxon>Paenibacillaceae</taxon>
        <taxon>Paenibacillus</taxon>
    </lineage>
</organism>
<comment type="caution">
    <text evidence="11">The sequence shown here is derived from an EMBL/GenBank/DDBJ whole genome shotgun (WGS) entry which is preliminary data.</text>
</comment>
<dbReference type="InterPro" id="IPR039420">
    <property type="entry name" value="WalR-like"/>
</dbReference>
<evidence type="ECO:0000256" key="4">
    <source>
        <dbReference type="ARBA" id="ARBA00023015"/>
    </source>
</evidence>
<evidence type="ECO:0000256" key="2">
    <source>
        <dbReference type="ARBA" id="ARBA00022553"/>
    </source>
</evidence>
<dbReference type="Proteomes" id="UP000600247">
    <property type="component" value="Unassembled WGS sequence"/>
</dbReference>
<feature type="DNA-binding region" description="OmpR/PhoB-type" evidence="8">
    <location>
        <begin position="136"/>
        <end position="235"/>
    </location>
</feature>
<dbReference type="PROSITE" id="PS51755">
    <property type="entry name" value="OMPR_PHOB"/>
    <property type="match status" value="1"/>
</dbReference>
<feature type="modified residue" description="4-aspartylphosphate" evidence="7">
    <location>
        <position position="54"/>
    </location>
</feature>
<dbReference type="GO" id="GO:0032993">
    <property type="term" value="C:protein-DNA complex"/>
    <property type="evidence" value="ECO:0007669"/>
    <property type="project" value="TreeGrafter"/>
</dbReference>
<name>A0A917HJB8_9BACL</name>
<sequence length="239" mass="27339">MEMTYSILLIEDDHEIIELLKIYLEPEYDVHEAADARIALDMIENYSYDLAVVDVMLPGIDGFQWVKTIRHSHYFPVLFLSARSQESDKILGLSMGADDYMTKPFNPLEVVARVQALLRRVHQFDTVAASKKEAEEERLEAGELVLDTKSCTLYLAGQPVLLTSTEYKILALLMGNSGRVLTRKKIYEAVWDDAFAYDDNTIMVHLSNLREKIEPHPKNPSYIKTIRGLGYKFEAPVQH</sequence>
<accession>A0A917HJB8</accession>
<dbReference type="SMART" id="SM00862">
    <property type="entry name" value="Trans_reg_C"/>
    <property type="match status" value="1"/>
</dbReference>
<dbReference type="FunFam" id="1.10.10.10:FF:000018">
    <property type="entry name" value="DNA-binding response regulator ResD"/>
    <property type="match status" value="1"/>
</dbReference>
<dbReference type="SUPFAM" id="SSF46894">
    <property type="entry name" value="C-terminal effector domain of the bipartite response regulators"/>
    <property type="match status" value="1"/>
</dbReference>
<dbReference type="EMBL" id="BMHY01000009">
    <property type="protein sequence ID" value="GGG80923.1"/>
    <property type="molecule type" value="Genomic_DNA"/>
</dbReference>
<reference evidence="11 12" key="1">
    <citation type="journal article" date="2014" name="Int. J. Syst. Evol. Microbiol.">
        <title>Complete genome sequence of Corynebacterium casei LMG S-19264T (=DSM 44701T), isolated from a smear-ripened cheese.</title>
        <authorList>
            <consortium name="US DOE Joint Genome Institute (JGI-PGF)"/>
            <person name="Walter F."/>
            <person name="Albersmeier A."/>
            <person name="Kalinowski J."/>
            <person name="Ruckert C."/>
        </authorList>
    </citation>
    <scope>NUCLEOTIDE SEQUENCE [LARGE SCALE GENOMIC DNA]</scope>
    <source>
        <strain evidence="11 12">CGMCC 1.15286</strain>
    </source>
</reference>
<keyword evidence="4" id="KW-0805">Transcription regulation</keyword>